<feature type="region of interest" description="Disordered" evidence="1">
    <location>
        <begin position="54"/>
        <end position="76"/>
    </location>
</feature>
<reference evidence="2" key="1">
    <citation type="submission" date="2013-04" db="UniProtKB">
        <authorList>
            <consortium name="EnsemblPlants"/>
        </authorList>
    </citation>
    <scope>IDENTIFICATION</scope>
</reference>
<evidence type="ECO:0000313" key="3">
    <source>
        <dbReference type="Proteomes" id="UP000006038"/>
    </source>
</evidence>
<evidence type="ECO:0000313" key="2">
    <source>
        <dbReference type="EnsemblPlants" id="OB02G22810.1"/>
    </source>
</evidence>
<dbReference type="Proteomes" id="UP000006038">
    <property type="component" value="Unassembled WGS sequence"/>
</dbReference>
<organism evidence="2">
    <name type="scientific">Oryza brachyantha</name>
    <name type="common">malo sina</name>
    <dbReference type="NCBI Taxonomy" id="4533"/>
    <lineage>
        <taxon>Eukaryota</taxon>
        <taxon>Viridiplantae</taxon>
        <taxon>Streptophyta</taxon>
        <taxon>Embryophyta</taxon>
        <taxon>Tracheophyta</taxon>
        <taxon>Spermatophyta</taxon>
        <taxon>Magnoliopsida</taxon>
        <taxon>Liliopsida</taxon>
        <taxon>Poales</taxon>
        <taxon>Poaceae</taxon>
        <taxon>BOP clade</taxon>
        <taxon>Oryzoideae</taxon>
        <taxon>Oryzeae</taxon>
        <taxon>Oryzinae</taxon>
        <taxon>Oryza</taxon>
    </lineage>
</organism>
<dbReference type="Gramene" id="OB02G22810.1">
    <property type="protein sequence ID" value="OB02G22810.1"/>
    <property type="gene ID" value="OB02G22810"/>
</dbReference>
<dbReference type="EnsemblPlants" id="OB02G22810.1">
    <property type="protein sequence ID" value="OB02G22810.1"/>
    <property type="gene ID" value="OB02G22810"/>
</dbReference>
<evidence type="ECO:0000256" key="1">
    <source>
        <dbReference type="SAM" id="MobiDB-lite"/>
    </source>
</evidence>
<protein>
    <submittedName>
        <fullName evidence="2">Uncharacterized protein</fullName>
    </submittedName>
</protein>
<name>J3LCB4_ORYBR</name>
<sequence>MLLVPLLPWREDKGRGRGVTCAVAASYSFFLKPAPPQPSAVAAASLAAAAYSPLNSRQRPASFPKPRRLPQPPHQL</sequence>
<keyword evidence="3" id="KW-1185">Reference proteome</keyword>
<dbReference type="HOGENOM" id="CLU_2658460_0_0_1"/>
<accession>J3LCB4</accession>
<dbReference type="AlphaFoldDB" id="J3LCB4"/>
<proteinExistence type="predicted"/>